<feature type="binding site" evidence="8">
    <location>
        <position position="122"/>
    </location>
    <ligand>
        <name>ATP</name>
        <dbReference type="ChEBI" id="CHEBI:30616"/>
    </ligand>
</feature>
<evidence type="ECO:0000256" key="1">
    <source>
        <dbReference type="ARBA" id="ARBA00009747"/>
    </source>
</evidence>
<feature type="binding site" evidence="8">
    <location>
        <position position="100"/>
    </location>
    <ligand>
        <name>ATP</name>
        <dbReference type="ChEBI" id="CHEBI:30616"/>
    </ligand>
</feature>
<keyword evidence="7 8" id="KW-0460">Magnesium</keyword>
<feature type="binding site" evidence="8">
    <location>
        <position position="134"/>
    </location>
    <ligand>
        <name>ATP</name>
        <dbReference type="ChEBI" id="CHEBI:30616"/>
    </ligand>
</feature>
<dbReference type="Proteomes" id="UP000198379">
    <property type="component" value="Unassembled WGS sequence"/>
</dbReference>
<feature type="binding site" evidence="8">
    <location>
        <position position="135"/>
    </location>
    <ligand>
        <name>ATP</name>
        <dbReference type="ChEBI" id="CHEBI:30616"/>
    </ligand>
</feature>
<feature type="binding site" evidence="8">
    <location>
        <position position="270"/>
    </location>
    <ligand>
        <name>Mg(2+)</name>
        <dbReference type="ChEBI" id="CHEBI:18420"/>
    </ligand>
</feature>
<gene>
    <name evidence="8" type="primary">ydiU</name>
    <name evidence="8" type="synonym">selO</name>
    <name evidence="10" type="ORF">SAMN06265376_103436</name>
</gene>
<dbReference type="PANTHER" id="PTHR32057">
    <property type="entry name" value="PROTEIN ADENYLYLTRANSFERASE SELO, MITOCHONDRIAL"/>
    <property type="match status" value="1"/>
</dbReference>
<dbReference type="RefSeq" id="WP_089371742.1">
    <property type="nucleotide sequence ID" value="NZ_BMEP01000001.1"/>
</dbReference>
<keyword evidence="3 8" id="KW-0548">Nucleotidyltransferase</keyword>
<dbReference type="PANTHER" id="PTHR32057:SF14">
    <property type="entry name" value="PROTEIN ADENYLYLTRANSFERASE SELO, MITOCHONDRIAL"/>
    <property type="match status" value="1"/>
</dbReference>
<dbReference type="AlphaFoldDB" id="A0A238ZQJ5"/>
<evidence type="ECO:0000256" key="2">
    <source>
        <dbReference type="ARBA" id="ARBA00022679"/>
    </source>
</evidence>
<feature type="binding site" evidence="8">
    <location>
        <position position="199"/>
    </location>
    <ligand>
        <name>ATP</name>
        <dbReference type="ChEBI" id="CHEBI:30616"/>
    </ligand>
</feature>
<evidence type="ECO:0000256" key="6">
    <source>
        <dbReference type="ARBA" id="ARBA00022840"/>
    </source>
</evidence>
<dbReference type="InterPro" id="IPR003846">
    <property type="entry name" value="SelO"/>
</dbReference>
<feature type="binding site" evidence="8">
    <location>
        <position position="279"/>
    </location>
    <ligand>
        <name>Mg(2+)</name>
        <dbReference type="ChEBI" id="CHEBI:18420"/>
    </ligand>
</feature>
<comment type="catalytic activity">
    <reaction evidence="8">
        <text>L-seryl-[protein] + ATP = 3-O-(5'-adenylyl)-L-seryl-[protein] + diphosphate</text>
        <dbReference type="Rhea" id="RHEA:58120"/>
        <dbReference type="Rhea" id="RHEA-COMP:9863"/>
        <dbReference type="Rhea" id="RHEA-COMP:15073"/>
        <dbReference type="ChEBI" id="CHEBI:29999"/>
        <dbReference type="ChEBI" id="CHEBI:30616"/>
        <dbReference type="ChEBI" id="CHEBI:33019"/>
        <dbReference type="ChEBI" id="CHEBI:142516"/>
        <dbReference type="EC" id="2.7.7.108"/>
    </reaction>
</comment>
<comment type="cofactor">
    <cofactor evidence="8">
        <name>Mg(2+)</name>
        <dbReference type="ChEBI" id="CHEBI:18420"/>
    </cofactor>
    <cofactor evidence="8">
        <name>Mn(2+)</name>
        <dbReference type="ChEBI" id="CHEBI:29035"/>
    </cofactor>
</comment>
<dbReference type="GO" id="GO:0000287">
    <property type="term" value="F:magnesium ion binding"/>
    <property type="evidence" value="ECO:0007669"/>
    <property type="project" value="UniProtKB-UniRule"/>
</dbReference>
<feature type="binding site" evidence="8">
    <location>
        <position position="279"/>
    </location>
    <ligand>
        <name>ATP</name>
        <dbReference type="ChEBI" id="CHEBI:30616"/>
    </ligand>
</feature>
<proteinExistence type="inferred from homology"/>
<dbReference type="Pfam" id="PF02696">
    <property type="entry name" value="SelO"/>
    <property type="match status" value="1"/>
</dbReference>
<evidence type="ECO:0000256" key="4">
    <source>
        <dbReference type="ARBA" id="ARBA00022723"/>
    </source>
</evidence>
<evidence type="ECO:0000256" key="8">
    <source>
        <dbReference type="HAMAP-Rule" id="MF_00692"/>
    </source>
</evidence>
<comment type="similarity">
    <text evidence="1 8">Belongs to the SELO family.</text>
</comment>
<dbReference type="NCBIfam" id="NF000658">
    <property type="entry name" value="PRK00029.1"/>
    <property type="match status" value="1"/>
</dbReference>
<dbReference type="GO" id="GO:0070733">
    <property type="term" value="F:AMPylase activity"/>
    <property type="evidence" value="ECO:0007669"/>
    <property type="project" value="UniProtKB-EC"/>
</dbReference>
<evidence type="ECO:0000313" key="10">
    <source>
        <dbReference type="EMBL" id="SNR85610.1"/>
    </source>
</evidence>
<feature type="binding site" evidence="8">
    <location>
        <position position="103"/>
    </location>
    <ligand>
        <name>ATP</name>
        <dbReference type="ChEBI" id="CHEBI:30616"/>
    </ligand>
</feature>
<feature type="binding site" evidence="8">
    <location>
        <position position="102"/>
    </location>
    <ligand>
        <name>ATP</name>
        <dbReference type="ChEBI" id="CHEBI:30616"/>
    </ligand>
</feature>
<sequence>MQLSIENTFSQELPADPSTANTRRQVEKACFSYVTPRIPSAPSLLQVSNEMAETLGLSQEDIKSKAFLDMVTGAHVQEGTAPYAMCYGGHQFGHWAGQLGDGRAINLAEITHQNKRWAIQLKGAGETPYSRTADGLAVLRSSIREHLCSEAMYHLGVPTTRSLSLSLSGDQVLRDVMYDGNAAYERGAIVCRVAPSFIRFGNFEIFASRQDTETLKTLTDYTIKHFYPQYEGGTKEGYLGFFNEIVQNTLEMIIHWQRVGFVHGVMNTDNMSILGLTIDYGPYGWLEAYEPGWTPNTTDRQNKRYRFGNQPQIALWNLLQLANALYPLIGETEPLEAILQSYHTEYPKKYIAMMREKLGLQMAEESDIQLIADLEKNLQASETDMTIFFRNLSLVSKNITTSWEDAFYAFAKAAFYKPEEISKTIYSHWETWFQNYIKRLSRETLTDAERKVQMNKVNPKYVLRNYIAQLVIDAADKGDYKLLDEIHTLLKNPYDEQPKYERWFAKRPEWARHKVGCSMLSCSS</sequence>
<dbReference type="EMBL" id="FZNY01000003">
    <property type="protein sequence ID" value="SNR85610.1"/>
    <property type="molecule type" value="Genomic_DNA"/>
</dbReference>
<evidence type="ECO:0000256" key="7">
    <source>
        <dbReference type="ARBA" id="ARBA00022842"/>
    </source>
</evidence>
<evidence type="ECO:0000256" key="5">
    <source>
        <dbReference type="ARBA" id="ARBA00022741"/>
    </source>
</evidence>
<comment type="catalytic activity">
    <reaction evidence="8">
        <text>L-tyrosyl-[protein] + ATP = O-(5'-adenylyl)-L-tyrosyl-[protein] + diphosphate</text>
        <dbReference type="Rhea" id="RHEA:54288"/>
        <dbReference type="Rhea" id="RHEA-COMP:10136"/>
        <dbReference type="Rhea" id="RHEA-COMP:13846"/>
        <dbReference type="ChEBI" id="CHEBI:30616"/>
        <dbReference type="ChEBI" id="CHEBI:33019"/>
        <dbReference type="ChEBI" id="CHEBI:46858"/>
        <dbReference type="ChEBI" id="CHEBI:83624"/>
        <dbReference type="EC" id="2.7.7.108"/>
    </reaction>
</comment>
<comment type="catalytic activity">
    <reaction evidence="8">
        <text>L-tyrosyl-[protein] + UTP = O-(5'-uridylyl)-L-tyrosyl-[protein] + diphosphate</text>
        <dbReference type="Rhea" id="RHEA:83887"/>
        <dbReference type="Rhea" id="RHEA-COMP:10136"/>
        <dbReference type="Rhea" id="RHEA-COMP:20238"/>
        <dbReference type="ChEBI" id="CHEBI:33019"/>
        <dbReference type="ChEBI" id="CHEBI:46398"/>
        <dbReference type="ChEBI" id="CHEBI:46858"/>
        <dbReference type="ChEBI" id="CHEBI:90602"/>
    </reaction>
</comment>
<keyword evidence="8" id="KW-0464">Manganese</keyword>
<accession>A0A238ZQJ5</accession>
<feature type="binding site" evidence="8">
    <location>
        <position position="192"/>
    </location>
    <ligand>
        <name>ATP</name>
        <dbReference type="ChEBI" id="CHEBI:30616"/>
    </ligand>
</feature>
<feature type="compositionally biased region" description="Polar residues" evidence="9">
    <location>
        <begin position="1"/>
        <end position="11"/>
    </location>
</feature>
<keyword evidence="4 8" id="KW-0479">Metal-binding</keyword>
<comment type="catalytic activity">
    <reaction evidence="8">
        <text>L-histidyl-[protein] + UTP = N(tele)-(5'-uridylyl)-L-histidyl-[protein] + diphosphate</text>
        <dbReference type="Rhea" id="RHEA:83891"/>
        <dbReference type="Rhea" id="RHEA-COMP:9745"/>
        <dbReference type="Rhea" id="RHEA-COMP:20239"/>
        <dbReference type="ChEBI" id="CHEBI:29979"/>
        <dbReference type="ChEBI" id="CHEBI:33019"/>
        <dbReference type="ChEBI" id="CHEBI:46398"/>
        <dbReference type="ChEBI" id="CHEBI:233474"/>
    </reaction>
</comment>
<protein>
    <recommendedName>
        <fullName evidence="8">Protein nucleotidyltransferase YdiU</fullName>
        <ecNumber evidence="8">2.7.7.-</ecNumber>
    </recommendedName>
    <alternativeName>
        <fullName evidence="8">Protein adenylyltransferase YdiU</fullName>
        <ecNumber evidence="8">2.7.7.108</ecNumber>
    </alternativeName>
    <alternativeName>
        <fullName evidence="8">Protein uridylyltransferase YdiU</fullName>
        <ecNumber evidence="8">2.7.7.-</ecNumber>
    </alternativeName>
</protein>
<feature type="active site" description="Proton acceptor" evidence="8">
    <location>
        <position position="269"/>
    </location>
</feature>
<reference evidence="10 11" key="1">
    <citation type="submission" date="2017-06" db="EMBL/GenBank/DDBJ databases">
        <authorList>
            <person name="Kim H.J."/>
            <person name="Triplett B.A."/>
        </authorList>
    </citation>
    <scope>NUCLEOTIDE SEQUENCE [LARGE SCALE GENOMIC DNA]</scope>
    <source>
        <strain evidence="10 11">DSM 25597</strain>
    </source>
</reference>
<evidence type="ECO:0000256" key="3">
    <source>
        <dbReference type="ARBA" id="ARBA00022695"/>
    </source>
</evidence>
<dbReference type="EC" id="2.7.7.-" evidence="8"/>
<evidence type="ECO:0000313" key="11">
    <source>
        <dbReference type="Proteomes" id="UP000198379"/>
    </source>
</evidence>
<organism evidence="10 11">
    <name type="scientific">Dokdonia pacifica</name>
    <dbReference type="NCBI Taxonomy" id="1627892"/>
    <lineage>
        <taxon>Bacteria</taxon>
        <taxon>Pseudomonadati</taxon>
        <taxon>Bacteroidota</taxon>
        <taxon>Flavobacteriia</taxon>
        <taxon>Flavobacteriales</taxon>
        <taxon>Flavobacteriaceae</taxon>
        <taxon>Dokdonia</taxon>
    </lineage>
</organism>
<evidence type="ECO:0000256" key="9">
    <source>
        <dbReference type="SAM" id="MobiDB-lite"/>
    </source>
</evidence>
<comment type="catalytic activity">
    <reaction evidence="8">
        <text>L-threonyl-[protein] + ATP = 3-O-(5'-adenylyl)-L-threonyl-[protein] + diphosphate</text>
        <dbReference type="Rhea" id="RHEA:54292"/>
        <dbReference type="Rhea" id="RHEA-COMP:11060"/>
        <dbReference type="Rhea" id="RHEA-COMP:13847"/>
        <dbReference type="ChEBI" id="CHEBI:30013"/>
        <dbReference type="ChEBI" id="CHEBI:30616"/>
        <dbReference type="ChEBI" id="CHEBI:33019"/>
        <dbReference type="ChEBI" id="CHEBI:138113"/>
        <dbReference type="EC" id="2.7.7.108"/>
    </reaction>
</comment>
<keyword evidence="11" id="KW-1185">Reference proteome</keyword>
<dbReference type="OrthoDB" id="9773505at2"/>
<dbReference type="HAMAP" id="MF_00692">
    <property type="entry name" value="SelO"/>
    <property type="match status" value="1"/>
</dbReference>
<keyword evidence="2 8" id="KW-0808">Transferase</keyword>
<dbReference type="GO" id="GO:0030145">
    <property type="term" value="F:manganese ion binding"/>
    <property type="evidence" value="ECO:0007669"/>
    <property type="project" value="UniProtKB-UniRule"/>
</dbReference>
<comment type="function">
    <text evidence="8">Nucleotidyltransferase involved in the post-translational modification of proteins. It can catalyze the addition of adenosine monophosphate (AMP) or uridine monophosphate (UMP) to a protein, resulting in modifications known as AMPylation and UMPylation.</text>
</comment>
<dbReference type="GO" id="GO:0005524">
    <property type="term" value="F:ATP binding"/>
    <property type="evidence" value="ECO:0007669"/>
    <property type="project" value="UniProtKB-UniRule"/>
</dbReference>
<feature type="region of interest" description="Disordered" evidence="9">
    <location>
        <begin position="1"/>
        <end position="21"/>
    </location>
</feature>
<comment type="catalytic activity">
    <reaction evidence="8">
        <text>L-seryl-[protein] + UTP = O-(5'-uridylyl)-L-seryl-[protein] + diphosphate</text>
        <dbReference type="Rhea" id="RHEA:64604"/>
        <dbReference type="Rhea" id="RHEA-COMP:9863"/>
        <dbReference type="Rhea" id="RHEA-COMP:16635"/>
        <dbReference type="ChEBI" id="CHEBI:29999"/>
        <dbReference type="ChEBI" id="CHEBI:33019"/>
        <dbReference type="ChEBI" id="CHEBI:46398"/>
        <dbReference type="ChEBI" id="CHEBI:156051"/>
    </reaction>
</comment>
<keyword evidence="5 8" id="KW-0547">Nucleotide-binding</keyword>
<dbReference type="EC" id="2.7.7.108" evidence="8"/>
<name>A0A238ZQJ5_9FLAO</name>
<keyword evidence="6 8" id="KW-0067">ATP-binding</keyword>